<organism evidence="3 4">
    <name type="scientific">Arabidopsis suecica</name>
    <name type="common">Swedish thale-cress</name>
    <name type="synonym">Cardaminopsis suecica</name>
    <dbReference type="NCBI Taxonomy" id="45249"/>
    <lineage>
        <taxon>Eukaryota</taxon>
        <taxon>Viridiplantae</taxon>
        <taxon>Streptophyta</taxon>
        <taxon>Embryophyta</taxon>
        <taxon>Tracheophyta</taxon>
        <taxon>Spermatophyta</taxon>
        <taxon>Magnoliopsida</taxon>
        <taxon>eudicotyledons</taxon>
        <taxon>Gunneridae</taxon>
        <taxon>Pentapetalae</taxon>
        <taxon>rosids</taxon>
        <taxon>malvids</taxon>
        <taxon>Brassicales</taxon>
        <taxon>Brassicaceae</taxon>
        <taxon>Camelineae</taxon>
        <taxon>Arabidopsis</taxon>
    </lineage>
</organism>
<sequence length="365" mass="41804">MNNDDFTDPPPRKVQRYTDLREVDDFDNPPPLLDNPPPLLDYQSPVQVKRKRVLHKELSTKQKKGQSVALKKGIELSEIYGFEDVEPMFIDTDTPDFRGHNIDLTKEDDVMYRGRVFDKCYLVAQCVDKKCDWRVYTHQIGDSDEYEVRKVKLEHVCDVETRGQFTKHATSKVIAALVRSKYVNVTAGPRARDLPEAVLDEYNVTASYWKCWKAKELAISSAQGIKENSYLLLPLYLHLLQLANPGTVYHLETKDDELGDERFKFAFVSLGASIQGLKFIRRVVVVDGTHLQGKYNGCLLTASGQDANFQVFPIAFAIVDSENHDSWTWFMEKLKDIVGDGHDLTIISDRHQSIYHAKFLVYPQA</sequence>
<dbReference type="PANTHER" id="PTHR31973">
    <property type="entry name" value="POLYPROTEIN, PUTATIVE-RELATED"/>
    <property type="match status" value="1"/>
</dbReference>
<dbReference type="Pfam" id="PF10551">
    <property type="entry name" value="MULE"/>
    <property type="match status" value="1"/>
</dbReference>
<protein>
    <submittedName>
        <fullName evidence="3">MULE transposase domain</fullName>
    </submittedName>
</protein>
<dbReference type="PANTHER" id="PTHR31973:SF187">
    <property type="entry name" value="MUTATOR TRANSPOSASE MUDRA PROTEIN"/>
    <property type="match status" value="1"/>
</dbReference>
<reference evidence="3 4" key="1">
    <citation type="submission" date="2020-12" db="EMBL/GenBank/DDBJ databases">
        <title>Concerted genomic and epigenomic changes stabilize Arabidopsis allopolyploids.</title>
        <authorList>
            <person name="Chen Z."/>
        </authorList>
    </citation>
    <scope>NUCLEOTIDE SEQUENCE [LARGE SCALE GENOMIC DNA]</scope>
    <source>
        <strain evidence="3">As9502</strain>
        <tissue evidence="3">Leaf</tissue>
    </source>
</reference>
<dbReference type="AlphaFoldDB" id="A0A8T2BQG4"/>
<dbReference type="Proteomes" id="UP000694251">
    <property type="component" value="Chromosome 7"/>
</dbReference>
<accession>A0A8T2BQG4</accession>
<dbReference type="EMBL" id="JAEFBJ010000007">
    <property type="protein sequence ID" value="KAG7588709.1"/>
    <property type="molecule type" value="Genomic_DNA"/>
</dbReference>
<evidence type="ECO:0000313" key="3">
    <source>
        <dbReference type="EMBL" id="KAG7588709.1"/>
    </source>
</evidence>
<dbReference type="OrthoDB" id="1112906at2759"/>
<dbReference type="InterPro" id="IPR018289">
    <property type="entry name" value="MULE_transposase_dom"/>
</dbReference>
<feature type="region of interest" description="Disordered" evidence="1">
    <location>
        <begin position="1"/>
        <end position="41"/>
    </location>
</feature>
<feature type="domain" description="MULE transposase" evidence="2">
    <location>
        <begin position="283"/>
        <end position="365"/>
    </location>
</feature>
<comment type="caution">
    <text evidence="3">The sequence shown here is derived from an EMBL/GenBank/DDBJ whole genome shotgun (WGS) entry which is preliminary data.</text>
</comment>
<evidence type="ECO:0000313" key="4">
    <source>
        <dbReference type="Proteomes" id="UP000694251"/>
    </source>
</evidence>
<evidence type="ECO:0000259" key="2">
    <source>
        <dbReference type="Pfam" id="PF10551"/>
    </source>
</evidence>
<gene>
    <name evidence="3" type="ORF">ISN44_As07g010260</name>
</gene>
<evidence type="ECO:0000256" key="1">
    <source>
        <dbReference type="SAM" id="MobiDB-lite"/>
    </source>
</evidence>
<keyword evidence="4" id="KW-1185">Reference proteome</keyword>
<proteinExistence type="predicted"/>
<name>A0A8T2BQG4_ARASU</name>
<feature type="compositionally biased region" description="Pro residues" evidence="1">
    <location>
        <begin position="28"/>
        <end position="39"/>
    </location>
</feature>